<protein>
    <recommendedName>
        <fullName evidence="4">GAF domain-containing protein</fullName>
    </recommendedName>
</protein>
<evidence type="ECO:0008006" key="4">
    <source>
        <dbReference type="Google" id="ProtNLM"/>
    </source>
</evidence>
<proteinExistence type="predicted"/>
<gene>
    <name evidence="2" type="ORF">ACFFP0_10520</name>
</gene>
<dbReference type="Proteomes" id="UP001589692">
    <property type="component" value="Unassembled WGS sequence"/>
</dbReference>
<organism evidence="2 3">
    <name type="scientific">Rhizobium puerariae</name>
    <dbReference type="NCBI Taxonomy" id="1585791"/>
    <lineage>
        <taxon>Bacteria</taxon>
        <taxon>Pseudomonadati</taxon>
        <taxon>Pseudomonadota</taxon>
        <taxon>Alphaproteobacteria</taxon>
        <taxon>Hyphomicrobiales</taxon>
        <taxon>Rhizobiaceae</taxon>
        <taxon>Rhizobium/Agrobacterium group</taxon>
        <taxon>Rhizobium</taxon>
    </lineage>
</organism>
<accession>A0ABV6AIX4</accession>
<dbReference type="RefSeq" id="WP_377260098.1">
    <property type="nucleotide sequence ID" value="NZ_JBHMAA010000011.1"/>
</dbReference>
<reference evidence="2 3" key="1">
    <citation type="submission" date="2024-09" db="EMBL/GenBank/DDBJ databases">
        <authorList>
            <person name="Sun Q."/>
            <person name="Mori K."/>
        </authorList>
    </citation>
    <scope>NUCLEOTIDE SEQUENCE [LARGE SCALE GENOMIC DNA]</scope>
    <source>
        <strain evidence="2 3">TBRC 4938</strain>
    </source>
</reference>
<feature type="region of interest" description="Disordered" evidence="1">
    <location>
        <begin position="168"/>
        <end position="188"/>
    </location>
</feature>
<sequence>MPAIPYDIDHVWNLTAGESAAASVFSYLHEGLKRDAGCGLLTASVYDLANMRSRRVFSENPGAYPLGNFKRLDRNRYFETVLVGKRHFSSTTIEEIAEVFFDWQKIRDLGFESNMNIPAIADGTVIGSVNLLEKKGHYDAERVRRALLWQPVVTLSFLLLAREGSDEATFSPGMAPPSQPSLEGGLKS</sequence>
<evidence type="ECO:0000313" key="3">
    <source>
        <dbReference type="Proteomes" id="UP001589692"/>
    </source>
</evidence>
<dbReference type="EMBL" id="JBHMAA010000011">
    <property type="protein sequence ID" value="MFB9949285.1"/>
    <property type="molecule type" value="Genomic_DNA"/>
</dbReference>
<evidence type="ECO:0000313" key="2">
    <source>
        <dbReference type="EMBL" id="MFB9949285.1"/>
    </source>
</evidence>
<comment type="caution">
    <text evidence="2">The sequence shown here is derived from an EMBL/GenBank/DDBJ whole genome shotgun (WGS) entry which is preliminary data.</text>
</comment>
<keyword evidence="3" id="KW-1185">Reference proteome</keyword>
<evidence type="ECO:0000256" key="1">
    <source>
        <dbReference type="SAM" id="MobiDB-lite"/>
    </source>
</evidence>
<name>A0ABV6AIX4_9HYPH</name>